<evidence type="ECO:0000259" key="1">
    <source>
        <dbReference type="Pfam" id="PF14206"/>
    </source>
</evidence>
<organism evidence="2 3">
    <name type="scientific">Paenibacillus hunanensis</name>
    <dbReference type="NCBI Taxonomy" id="539262"/>
    <lineage>
        <taxon>Bacteria</taxon>
        <taxon>Bacillati</taxon>
        <taxon>Bacillota</taxon>
        <taxon>Bacilli</taxon>
        <taxon>Bacillales</taxon>
        <taxon>Paenibacillaceae</taxon>
        <taxon>Paenibacillus</taxon>
    </lineage>
</organism>
<evidence type="ECO:0000313" key="2">
    <source>
        <dbReference type="EMBL" id="MDR6243326.1"/>
    </source>
</evidence>
<dbReference type="EMBL" id="JAVDQH010000004">
    <property type="protein sequence ID" value="MDR6243326.1"/>
    <property type="molecule type" value="Genomic_DNA"/>
</dbReference>
<dbReference type="RefSeq" id="WP_188773536.1">
    <property type="nucleotide sequence ID" value="NZ_BMMB01000001.1"/>
</dbReference>
<comment type="caution">
    <text evidence="2">The sequence shown here is derived from an EMBL/GenBank/DDBJ whole genome shotgun (WGS) entry which is preliminary data.</text>
</comment>
<proteinExistence type="predicted"/>
<feature type="domain" description="Cysteine-rich CPCC" evidence="1">
    <location>
        <begin position="4"/>
        <end position="66"/>
    </location>
</feature>
<gene>
    <name evidence="2" type="ORF">JOC58_001213</name>
</gene>
<reference evidence="2 3" key="1">
    <citation type="submission" date="2023-07" db="EMBL/GenBank/DDBJ databases">
        <title>Genomic Encyclopedia of Type Strains, Phase IV (KMG-IV): sequencing the most valuable type-strain genomes for metagenomic binning, comparative biology and taxonomic classification.</title>
        <authorList>
            <person name="Goeker M."/>
        </authorList>
    </citation>
    <scope>NUCLEOTIDE SEQUENCE [LARGE SCALE GENOMIC DNA]</scope>
    <source>
        <strain evidence="2 3">DSM 22170</strain>
    </source>
</reference>
<name>A0ABU1IVP1_9BACL</name>
<accession>A0ABU1IVP1</accession>
<protein>
    <recommendedName>
        <fullName evidence="1">Cysteine-rich CPCC domain-containing protein</fullName>
    </recommendedName>
</protein>
<dbReference type="Proteomes" id="UP001185028">
    <property type="component" value="Unassembled WGS sequence"/>
</dbReference>
<keyword evidence="3" id="KW-1185">Reference proteome</keyword>
<dbReference type="InterPro" id="IPR025983">
    <property type="entry name" value="Cys_rich_CPCC"/>
</dbReference>
<sequence length="67" mass="7760">MEKFPCPCCKNFTLDEQPPGTFDICPVCLWEDDNVQFYNPSYKGGANRISLQEAQENFKKFGSIKKY</sequence>
<dbReference type="Pfam" id="PF14206">
    <property type="entry name" value="Cys_rich_CPCC"/>
    <property type="match status" value="1"/>
</dbReference>
<evidence type="ECO:0000313" key="3">
    <source>
        <dbReference type="Proteomes" id="UP001185028"/>
    </source>
</evidence>